<evidence type="ECO:0000313" key="2">
    <source>
        <dbReference type="Proteomes" id="UP001652660"/>
    </source>
</evidence>
<evidence type="ECO:0000259" key="1">
    <source>
        <dbReference type="PROSITE" id="PS50181"/>
    </source>
</evidence>
<evidence type="ECO:0000313" key="3">
    <source>
        <dbReference type="RefSeq" id="XP_027085012.1"/>
    </source>
</evidence>
<dbReference type="CDD" id="cd22157">
    <property type="entry name" value="F-box_AtFBW1-like"/>
    <property type="match status" value="1"/>
</dbReference>
<dbReference type="SMART" id="SM00256">
    <property type="entry name" value="FBOX"/>
    <property type="match status" value="1"/>
</dbReference>
<reference evidence="3" key="2">
    <citation type="submission" date="2025-08" db="UniProtKB">
        <authorList>
            <consortium name="RefSeq"/>
        </authorList>
    </citation>
    <scope>IDENTIFICATION</scope>
    <source>
        <tissue evidence="3">Leaves</tissue>
    </source>
</reference>
<dbReference type="NCBIfam" id="TIGR01640">
    <property type="entry name" value="F_box_assoc_1"/>
    <property type="match status" value="1"/>
</dbReference>
<dbReference type="Gene3D" id="1.20.1280.50">
    <property type="match status" value="1"/>
</dbReference>
<dbReference type="InterPro" id="IPR006527">
    <property type="entry name" value="F-box-assoc_dom_typ1"/>
</dbReference>
<dbReference type="Pfam" id="PF07734">
    <property type="entry name" value="FBA_1"/>
    <property type="match status" value="1"/>
</dbReference>
<dbReference type="SUPFAM" id="SSF81383">
    <property type="entry name" value="F-box domain"/>
    <property type="match status" value="1"/>
</dbReference>
<accession>A0A6P6U4N0</accession>
<dbReference type="InterPro" id="IPR036047">
    <property type="entry name" value="F-box-like_dom_sf"/>
</dbReference>
<dbReference type="InterPro" id="IPR001810">
    <property type="entry name" value="F-box_dom"/>
</dbReference>
<keyword evidence="2" id="KW-1185">Reference proteome</keyword>
<dbReference type="PANTHER" id="PTHR31672:SF13">
    <property type="entry name" value="F-BOX PROTEIN CPR30-LIKE"/>
    <property type="match status" value="1"/>
</dbReference>
<sequence>MINQLPEGVLSEILVRLPVKSLLQFSCVCKKWCALIKSPYFVDMHLNHAKDYNDHRVVLIKRFIKDGKKTILSFHSHHSGGEEDETLRVVAPNLELPWWDRYWIGLIGACNGIVCISDFYDIYLCNPARHELLKLPVRPFVYPDGCSKGSVFTTNGLAFGFDPSSGDYKVLRIISFSAGSFCLPSVTAEIYNLSTNSWRNLDADLPKIEHPHPCFPALIHGSYHWCAASTKSRLSAPRMILSFNICTEAFGEMEFPCYIADDTRPSLVVLDDSLAFISFKNPYPQRFPSIYEQFIDIWVMVEYGIKESWMKKFSLGPLVGMNGPLIHEPLCSWNNDKLLLQSEDGYLISCALNNHSQETRKFDICGQRDTLKVIIYQESLVSLSKRHEGLSWWKI</sequence>
<dbReference type="GeneID" id="113707056"/>
<organism evidence="2 3">
    <name type="scientific">Coffea arabica</name>
    <name type="common">Arabian coffee</name>
    <dbReference type="NCBI Taxonomy" id="13443"/>
    <lineage>
        <taxon>Eukaryota</taxon>
        <taxon>Viridiplantae</taxon>
        <taxon>Streptophyta</taxon>
        <taxon>Embryophyta</taxon>
        <taxon>Tracheophyta</taxon>
        <taxon>Spermatophyta</taxon>
        <taxon>Magnoliopsida</taxon>
        <taxon>eudicotyledons</taxon>
        <taxon>Gunneridae</taxon>
        <taxon>Pentapetalae</taxon>
        <taxon>asterids</taxon>
        <taxon>lamiids</taxon>
        <taxon>Gentianales</taxon>
        <taxon>Rubiaceae</taxon>
        <taxon>Ixoroideae</taxon>
        <taxon>Gardenieae complex</taxon>
        <taxon>Bertiereae - Coffeeae clade</taxon>
        <taxon>Coffeeae</taxon>
        <taxon>Coffea</taxon>
    </lineage>
</organism>
<feature type="domain" description="F-box" evidence="1">
    <location>
        <begin position="1"/>
        <end position="44"/>
    </location>
</feature>
<gene>
    <name evidence="3" type="primary">LOC113707056</name>
</gene>
<dbReference type="InterPro" id="IPR050796">
    <property type="entry name" value="SCF_F-box_component"/>
</dbReference>
<dbReference type="OrthoDB" id="1867629at2759"/>
<proteinExistence type="predicted"/>
<reference evidence="2" key="1">
    <citation type="journal article" date="2025" name="Foods">
        <title>Unveiling the Microbial Signatures of Arabica Coffee Cherries: Insights into Ripeness Specific Diversity, Functional Traits, and Implications for Quality and Safety.</title>
        <authorList>
            <consortium name="RefSeq"/>
            <person name="Tenea G.N."/>
            <person name="Cifuentes V."/>
            <person name="Reyes P."/>
            <person name="Cevallos-Vallejos M."/>
        </authorList>
    </citation>
    <scope>NUCLEOTIDE SEQUENCE [LARGE SCALE GENOMIC DNA]</scope>
</reference>
<dbReference type="Pfam" id="PF00646">
    <property type="entry name" value="F-box"/>
    <property type="match status" value="1"/>
</dbReference>
<protein>
    <submittedName>
        <fullName evidence="3">F-box/kelch-repeat protein At3g06240-like isoform X1</fullName>
    </submittedName>
</protein>
<dbReference type="PANTHER" id="PTHR31672">
    <property type="entry name" value="BNACNNG10540D PROTEIN"/>
    <property type="match status" value="1"/>
</dbReference>
<name>A0A6P6U4N0_COFAR</name>
<dbReference type="AlphaFoldDB" id="A0A6P6U4N0"/>
<dbReference type="RefSeq" id="XP_027085012.1">
    <property type="nucleotide sequence ID" value="XM_027229211.2"/>
</dbReference>
<dbReference type="Proteomes" id="UP001652660">
    <property type="component" value="Chromosome 8c"/>
</dbReference>
<dbReference type="PROSITE" id="PS50181">
    <property type="entry name" value="FBOX"/>
    <property type="match status" value="1"/>
</dbReference>
<dbReference type="InterPro" id="IPR017451">
    <property type="entry name" value="F-box-assoc_interact_dom"/>
</dbReference>